<dbReference type="Proteomes" id="UP000825935">
    <property type="component" value="Chromosome 39"/>
</dbReference>
<organism evidence="2 3">
    <name type="scientific">Ceratopteris richardii</name>
    <name type="common">Triangle waterfern</name>
    <dbReference type="NCBI Taxonomy" id="49495"/>
    <lineage>
        <taxon>Eukaryota</taxon>
        <taxon>Viridiplantae</taxon>
        <taxon>Streptophyta</taxon>
        <taxon>Embryophyta</taxon>
        <taxon>Tracheophyta</taxon>
        <taxon>Polypodiopsida</taxon>
        <taxon>Polypodiidae</taxon>
        <taxon>Polypodiales</taxon>
        <taxon>Pteridineae</taxon>
        <taxon>Pteridaceae</taxon>
        <taxon>Parkerioideae</taxon>
        <taxon>Ceratopteris</taxon>
    </lineage>
</organism>
<dbReference type="AlphaFoldDB" id="A0A8T2Q1E3"/>
<sequence length="375" mass="43333">MQHPKRAASEDSNFPVEHTVKRLDFESIAVSSTQTVSVMKTQAQQIRRDVERCREEMTDPSELLESLKAAAVDYEDIDVIKLWERYLSLKKDFLQVEAENLFVESCLTSETEPISDSETEMRALERQFSDLVSMTTRESEEIKSLIGVFTEEMENFPKLMDTVLDHFAECDKKVHLDSSWYRECMDESTHCVGSDVEQKALELSILTGSLQNEILELEIQTSKDEEYYKHIRNLNEVHNKYELLGKILSFFSEWTIAECEHDMVTLVFKNPSLRHKKGTENSSTMKNKRVPGNKHVKPSKEVVYKLHVKFDPKTLAVESAQLEPRSEASVEDILKEMVMRRMMHSLEVSGEPHNDMEYLLRKAGQRITSLRKSAA</sequence>
<dbReference type="OrthoDB" id="1912221at2759"/>
<keyword evidence="3" id="KW-1185">Reference proteome</keyword>
<dbReference type="EMBL" id="CM035444">
    <property type="protein sequence ID" value="KAH7277584.1"/>
    <property type="molecule type" value="Genomic_DNA"/>
</dbReference>
<protein>
    <submittedName>
        <fullName evidence="2">Uncharacterized protein</fullName>
    </submittedName>
</protein>
<feature type="compositionally biased region" description="Basic residues" evidence="1">
    <location>
        <begin position="286"/>
        <end position="296"/>
    </location>
</feature>
<reference evidence="2" key="1">
    <citation type="submission" date="2021-08" db="EMBL/GenBank/DDBJ databases">
        <title>WGS assembly of Ceratopteris richardii.</title>
        <authorList>
            <person name="Marchant D.B."/>
            <person name="Chen G."/>
            <person name="Jenkins J."/>
            <person name="Shu S."/>
            <person name="Leebens-Mack J."/>
            <person name="Grimwood J."/>
            <person name="Schmutz J."/>
            <person name="Soltis P."/>
            <person name="Soltis D."/>
            <person name="Chen Z.-H."/>
        </authorList>
    </citation>
    <scope>NUCLEOTIDE SEQUENCE</scope>
    <source>
        <strain evidence="2">Whitten #5841</strain>
        <tissue evidence="2">Leaf</tissue>
    </source>
</reference>
<evidence type="ECO:0000313" key="2">
    <source>
        <dbReference type="EMBL" id="KAH7277584.1"/>
    </source>
</evidence>
<accession>A0A8T2Q1E3</accession>
<name>A0A8T2Q1E3_CERRI</name>
<dbReference type="OMA" id="VIETELH"/>
<evidence type="ECO:0000313" key="3">
    <source>
        <dbReference type="Proteomes" id="UP000825935"/>
    </source>
</evidence>
<proteinExistence type="predicted"/>
<comment type="caution">
    <text evidence="2">The sequence shown here is derived from an EMBL/GenBank/DDBJ whole genome shotgun (WGS) entry which is preliminary data.</text>
</comment>
<gene>
    <name evidence="2" type="ORF">KP509_39G057800</name>
</gene>
<feature type="region of interest" description="Disordered" evidence="1">
    <location>
        <begin position="276"/>
        <end position="296"/>
    </location>
</feature>
<evidence type="ECO:0000256" key="1">
    <source>
        <dbReference type="SAM" id="MobiDB-lite"/>
    </source>
</evidence>